<accession>A0ABN9EKQ1</accession>
<reference evidence="1" key="1">
    <citation type="submission" date="2023-05" db="EMBL/GenBank/DDBJ databases">
        <authorList>
            <person name="Stuckert A."/>
        </authorList>
    </citation>
    <scope>NUCLEOTIDE SEQUENCE</scope>
</reference>
<feature type="non-terminal residue" evidence="1">
    <location>
        <position position="72"/>
    </location>
</feature>
<comment type="caution">
    <text evidence="1">The sequence shown here is derived from an EMBL/GenBank/DDBJ whole genome shotgun (WGS) entry which is preliminary data.</text>
</comment>
<organism evidence="1 2">
    <name type="scientific">Staurois parvus</name>
    <dbReference type="NCBI Taxonomy" id="386267"/>
    <lineage>
        <taxon>Eukaryota</taxon>
        <taxon>Metazoa</taxon>
        <taxon>Chordata</taxon>
        <taxon>Craniata</taxon>
        <taxon>Vertebrata</taxon>
        <taxon>Euteleostomi</taxon>
        <taxon>Amphibia</taxon>
        <taxon>Batrachia</taxon>
        <taxon>Anura</taxon>
        <taxon>Neobatrachia</taxon>
        <taxon>Ranoidea</taxon>
        <taxon>Ranidae</taxon>
        <taxon>Staurois</taxon>
    </lineage>
</organism>
<keyword evidence="2" id="KW-1185">Reference proteome</keyword>
<dbReference type="Proteomes" id="UP001162483">
    <property type="component" value="Unassembled WGS sequence"/>
</dbReference>
<evidence type="ECO:0008006" key="3">
    <source>
        <dbReference type="Google" id="ProtNLM"/>
    </source>
</evidence>
<evidence type="ECO:0000313" key="2">
    <source>
        <dbReference type="Proteomes" id="UP001162483"/>
    </source>
</evidence>
<sequence>MPISDAYQCSIISVSLSVLSINAAYHPISAPYQCPLVLPICAHQCCLSMPPHQCPSVLPICAHQCCLSVQPH</sequence>
<evidence type="ECO:0000313" key="1">
    <source>
        <dbReference type="EMBL" id="CAI9585203.1"/>
    </source>
</evidence>
<protein>
    <recommendedName>
        <fullName evidence="3">Secreted protein</fullName>
    </recommendedName>
</protein>
<dbReference type="EMBL" id="CATNWA010015628">
    <property type="protein sequence ID" value="CAI9585203.1"/>
    <property type="molecule type" value="Genomic_DNA"/>
</dbReference>
<proteinExistence type="predicted"/>
<gene>
    <name evidence="1" type="ORF">SPARVUS_LOCUS10150805</name>
</gene>
<name>A0ABN9EKQ1_9NEOB</name>